<dbReference type="OMA" id="CIYETIN"/>
<dbReference type="Gene3D" id="3.60.10.10">
    <property type="entry name" value="Endonuclease/exonuclease/phosphatase"/>
    <property type="match status" value="1"/>
</dbReference>
<dbReference type="Proteomes" id="UP000070544">
    <property type="component" value="Unassembled WGS sequence"/>
</dbReference>
<feature type="compositionally biased region" description="Low complexity" evidence="1">
    <location>
        <begin position="18"/>
        <end position="32"/>
    </location>
</feature>
<evidence type="ECO:0000256" key="1">
    <source>
        <dbReference type="SAM" id="MobiDB-lite"/>
    </source>
</evidence>
<dbReference type="AlphaFoldDB" id="A0A139AIN2"/>
<feature type="compositionally biased region" description="Basic and acidic residues" evidence="1">
    <location>
        <begin position="107"/>
        <end position="132"/>
    </location>
</feature>
<keyword evidence="4" id="KW-1185">Reference proteome</keyword>
<proteinExistence type="predicted"/>
<dbReference type="OrthoDB" id="428734at2759"/>
<dbReference type="Pfam" id="PF03372">
    <property type="entry name" value="Exo_endo_phos"/>
    <property type="match status" value="1"/>
</dbReference>
<reference evidence="3 4" key="1">
    <citation type="journal article" date="2015" name="Genome Biol. Evol.">
        <title>Phylogenomic analyses indicate that early fungi evolved digesting cell walls of algal ancestors of land plants.</title>
        <authorList>
            <person name="Chang Y."/>
            <person name="Wang S."/>
            <person name="Sekimoto S."/>
            <person name="Aerts A.L."/>
            <person name="Choi C."/>
            <person name="Clum A."/>
            <person name="LaButti K.M."/>
            <person name="Lindquist E.A."/>
            <person name="Yee Ngan C."/>
            <person name="Ohm R.A."/>
            <person name="Salamov A.A."/>
            <person name="Grigoriev I.V."/>
            <person name="Spatafora J.W."/>
            <person name="Berbee M.L."/>
        </authorList>
    </citation>
    <scope>NUCLEOTIDE SEQUENCE [LARGE SCALE GENOMIC DNA]</scope>
    <source>
        <strain evidence="3 4">JEL478</strain>
    </source>
</reference>
<feature type="region of interest" description="Disordered" evidence="1">
    <location>
        <begin position="408"/>
        <end position="430"/>
    </location>
</feature>
<feature type="region of interest" description="Disordered" evidence="1">
    <location>
        <begin position="92"/>
        <end position="143"/>
    </location>
</feature>
<dbReference type="EMBL" id="KQ965754">
    <property type="protein sequence ID" value="KXS16265.1"/>
    <property type="molecule type" value="Genomic_DNA"/>
</dbReference>
<gene>
    <name evidence="3" type="ORF">M427DRAFT_154608</name>
</gene>
<dbReference type="GO" id="GO:0000175">
    <property type="term" value="F:3'-5'-RNA exonuclease activity"/>
    <property type="evidence" value="ECO:0007669"/>
    <property type="project" value="TreeGrafter"/>
</dbReference>
<dbReference type="InterPro" id="IPR005135">
    <property type="entry name" value="Endo/exonuclease/phosphatase"/>
</dbReference>
<feature type="region of interest" description="Disordered" evidence="1">
    <location>
        <begin position="1"/>
        <end position="78"/>
    </location>
</feature>
<evidence type="ECO:0000259" key="2">
    <source>
        <dbReference type="Pfam" id="PF03372"/>
    </source>
</evidence>
<sequence length="547" mass="61472">MGVVSGHQSKKYSKRPHSQTAQSSSFATTDTDVIIIEGSDDQEEPSRSSVVRRPAGNFAARKRHGAFRTSGTDGRASKQDLYNSAVINLNGGEALGRGTKQQAPVDTEERCPADSDRGGSKRKAQDVAKAHPGEGPGRATKRRAYDNTADFARWQTSSHEYVPLRRKWVKLDVPGDVPRARKAFSFTACTYNLLSQTLLERYRHQLYSHIQERWMFKWDSRCDALLDELKMYDADIITLQELDEKHWWNDFEPVLYRRGYDGYYVQCTGDSRDDGVAIFVRESKFKVVASLKVRHQQNTFLDRHNVGLIVLVQSREDPSIHMCVATTHLLFNTKRSFIKLAQFKWLADNAAHLIRTHLGSPGSTDTDLLDVPVLIAGDFNAEPNSLIVQRFVKNGFVDVTDGNETTMSGQIRGPVWAGGRPVPSQEEPVWQKGADRLRTAASSPTPLESEPKSTLTHPFHLRCAYQAHHDRPREYVTTRHGEGVGAVDYLLVGGFKERLGEKRRVEVRAVEYVEPPKAAEIGEMPNKYAASDHIPLVAEFSVVVRES</sequence>
<dbReference type="InterPro" id="IPR036691">
    <property type="entry name" value="Endo/exonu/phosph_ase_sf"/>
</dbReference>
<organism evidence="3 4">
    <name type="scientific">Gonapodya prolifera (strain JEL478)</name>
    <name type="common">Monoblepharis prolifera</name>
    <dbReference type="NCBI Taxonomy" id="1344416"/>
    <lineage>
        <taxon>Eukaryota</taxon>
        <taxon>Fungi</taxon>
        <taxon>Fungi incertae sedis</taxon>
        <taxon>Chytridiomycota</taxon>
        <taxon>Chytridiomycota incertae sedis</taxon>
        <taxon>Monoblepharidomycetes</taxon>
        <taxon>Monoblepharidales</taxon>
        <taxon>Gonapodyaceae</taxon>
        <taxon>Gonapodya</taxon>
    </lineage>
</organism>
<evidence type="ECO:0000313" key="4">
    <source>
        <dbReference type="Proteomes" id="UP000070544"/>
    </source>
</evidence>
<dbReference type="PANTHER" id="PTHR12121:SF34">
    <property type="entry name" value="PROTEIN ANGEL"/>
    <property type="match status" value="1"/>
</dbReference>
<dbReference type="InterPro" id="IPR050410">
    <property type="entry name" value="CCR4/nocturin_mRNA_transcr"/>
</dbReference>
<feature type="compositionally biased region" description="Basic residues" evidence="1">
    <location>
        <begin position="8"/>
        <end position="17"/>
    </location>
</feature>
<protein>
    <recommendedName>
        <fullName evidence="2">Endonuclease/exonuclease/phosphatase domain-containing protein</fullName>
    </recommendedName>
</protein>
<accession>A0A139AIN2</accession>
<name>A0A139AIN2_GONPJ</name>
<dbReference type="SUPFAM" id="SSF56219">
    <property type="entry name" value="DNase I-like"/>
    <property type="match status" value="1"/>
</dbReference>
<feature type="domain" description="Endonuclease/exonuclease/phosphatase" evidence="2">
    <location>
        <begin position="223"/>
        <end position="533"/>
    </location>
</feature>
<evidence type="ECO:0000313" key="3">
    <source>
        <dbReference type="EMBL" id="KXS16265.1"/>
    </source>
</evidence>
<dbReference type="PANTHER" id="PTHR12121">
    <property type="entry name" value="CARBON CATABOLITE REPRESSOR PROTEIN 4"/>
    <property type="match status" value="1"/>
</dbReference>